<evidence type="ECO:0000313" key="10">
    <source>
        <dbReference type="Proteomes" id="UP000245591"/>
    </source>
</evidence>
<evidence type="ECO:0000256" key="4">
    <source>
        <dbReference type="ARBA" id="ARBA00023242"/>
    </source>
</evidence>
<comment type="function">
    <text evidence="7">Involved in nucleolar processing of pre-18S ribosomal RNA.</text>
</comment>
<keyword evidence="3 7" id="KW-0698">rRNA processing</keyword>
<protein>
    <recommendedName>
        <fullName evidence="7">U3 small nucleolar ribonucleoprotein protein MPP10</fullName>
    </recommendedName>
</protein>
<dbReference type="Pfam" id="PF04006">
    <property type="entry name" value="Mpp10"/>
    <property type="match status" value="1"/>
</dbReference>
<keyword evidence="4 7" id="KW-0539">Nucleus</keyword>
<dbReference type="PANTHER" id="PTHR17039">
    <property type="entry name" value="U3 SMALL NUCLEOLAR RIBONUCLEOPROTEIN PROTEIN MPP10"/>
    <property type="match status" value="1"/>
</dbReference>
<keyword evidence="2 7" id="KW-0690">Ribosome biogenesis</keyword>
<evidence type="ECO:0000256" key="6">
    <source>
        <dbReference type="ARBA" id="ARBA00029455"/>
    </source>
</evidence>
<keyword evidence="5 7" id="KW-0687">Ribonucleoprotein</keyword>
<dbReference type="GO" id="GO:0005732">
    <property type="term" value="C:sno(s)RNA-containing ribonucleoprotein complex"/>
    <property type="evidence" value="ECO:0007669"/>
    <property type="project" value="UniProtKB-UniRule"/>
</dbReference>
<dbReference type="GO" id="GO:0032040">
    <property type="term" value="C:small-subunit processome"/>
    <property type="evidence" value="ECO:0007669"/>
    <property type="project" value="TreeGrafter"/>
</dbReference>
<dbReference type="PANTHER" id="PTHR17039:SF0">
    <property type="entry name" value="U3 SMALL NUCLEOLAR RIBONUCLEOPROTEIN PROTEIN MPP10"/>
    <property type="match status" value="1"/>
</dbReference>
<evidence type="ECO:0000313" key="9">
    <source>
        <dbReference type="EMBL" id="PWA02579.1"/>
    </source>
</evidence>
<feature type="compositionally biased region" description="Basic and acidic residues" evidence="8">
    <location>
        <begin position="186"/>
        <end position="203"/>
    </location>
</feature>
<comment type="caution">
    <text evidence="9">The sequence shown here is derived from an EMBL/GenBank/DDBJ whole genome shotgun (WGS) entry which is preliminary data.</text>
</comment>
<evidence type="ECO:0000256" key="2">
    <source>
        <dbReference type="ARBA" id="ARBA00022517"/>
    </source>
</evidence>
<dbReference type="GO" id="GO:0006364">
    <property type="term" value="P:rRNA processing"/>
    <property type="evidence" value="ECO:0007669"/>
    <property type="project" value="UniProtKB-KW"/>
</dbReference>
<feature type="region of interest" description="Disordered" evidence="8">
    <location>
        <begin position="94"/>
        <end position="345"/>
    </location>
</feature>
<dbReference type="Proteomes" id="UP000245591">
    <property type="component" value="Unassembled WGS sequence"/>
</dbReference>
<dbReference type="GO" id="GO:0034457">
    <property type="term" value="C:Mpp10 complex"/>
    <property type="evidence" value="ECO:0007669"/>
    <property type="project" value="UniProtKB-UniRule"/>
</dbReference>
<feature type="region of interest" description="Disordered" evidence="8">
    <location>
        <begin position="550"/>
        <end position="640"/>
    </location>
</feature>
<evidence type="ECO:0000256" key="3">
    <source>
        <dbReference type="ARBA" id="ARBA00022552"/>
    </source>
</evidence>
<feature type="compositionally biased region" description="Basic and acidic residues" evidence="8">
    <location>
        <begin position="274"/>
        <end position="298"/>
    </location>
</feature>
<accession>A0A2U1JC41</accession>
<dbReference type="InterPro" id="IPR012173">
    <property type="entry name" value="Mpp10"/>
</dbReference>
<evidence type="ECO:0000256" key="5">
    <source>
        <dbReference type="ARBA" id="ARBA00023274"/>
    </source>
</evidence>
<feature type="compositionally biased region" description="Acidic residues" evidence="8">
    <location>
        <begin position="94"/>
        <end position="107"/>
    </location>
</feature>
<reference evidence="9 10" key="1">
    <citation type="journal article" date="2018" name="MBio">
        <title>Comparative Genomics Reveals the Core Gene Toolbox for the Fungus-Insect Symbiosis.</title>
        <authorList>
            <person name="Wang Y."/>
            <person name="Stata M."/>
            <person name="Wang W."/>
            <person name="Stajich J.E."/>
            <person name="White M.M."/>
            <person name="Moncalvo J.M."/>
        </authorList>
    </citation>
    <scope>NUCLEOTIDE SEQUENCE [LARGE SCALE GENOMIC DNA]</scope>
    <source>
        <strain evidence="9 10">AUS-126-30</strain>
    </source>
</reference>
<comment type="similarity">
    <text evidence="6 7">Belongs to the MPP10 family.</text>
</comment>
<comment type="subcellular location">
    <subcellularLocation>
        <location evidence="1 7">Nucleus</location>
        <location evidence="1 7">Nucleolus</location>
    </subcellularLocation>
</comment>
<feature type="compositionally biased region" description="Basic residues" evidence="8">
    <location>
        <begin position="602"/>
        <end position="614"/>
    </location>
</feature>
<gene>
    <name evidence="9" type="ORF">BB558_001274</name>
</gene>
<dbReference type="EMBL" id="MBFU01000071">
    <property type="protein sequence ID" value="PWA02579.1"/>
    <property type="molecule type" value="Genomic_DNA"/>
</dbReference>
<feature type="compositionally biased region" description="Acidic residues" evidence="8">
    <location>
        <begin position="137"/>
        <end position="157"/>
    </location>
</feature>
<keyword evidence="10" id="KW-1185">Reference proteome</keyword>
<sequence>MDSIIQTLSKNPEKFLVPSSKIKKDCFNIAKHAFDSGNSKTCYGTLSKLLGEEDGFSQLEQIWELLQLRNSAVLSYSNKTLQDTHKYDKLFNQDEEESDISDEESENDSNINSDVEQDELSEIDEELQQESEHDSDLDQDIEMDSEDQNDDDLDLEDSDQHGELDLEDNPKEKATEVDDEFFSLGEMHKFAEEAEQIEMRDRQILAGEGDPLEQESKSAFHENDEDESESESDDDFDLFADPDEMGDSSDDDMDPSKIMYDDFFKPPKTSKRSAAKESRELHAKRVKFDPKSYSKETEDNNGENDESEHEENSSDEGDSQEQDTNNTKMDLLGSDDEQVKDNRSTFEKYQEKMREQIEKLEEEAVSKKEWTMTGEIGSRLRPIDSLLGEHLDYDYVQKPVPVITKEVTESLEEMIKRKIIAAEFDDVVRKKLDTDDSYRKSSKIELDDTAPKKSLAEVYEQEYMSIREEGLSGQPKSMYTDTELQLHKEISDLHKSLNYKLDSLTNFYYTPKMSVPDVEIRVDAPAIQMEESLPIQVSNANQLAPEEIFSGVTGKKGNPKKSSLTQTDTKLDNNAEDSETIFFGRGTGDIKGASEATDADRRRWRSVKKKALKQKNKDIAKSKAETLPKTTKKPLVNNKA</sequence>
<dbReference type="PIRSF" id="PIRSF017300">
    <property type="entry name" value="snoRNP_Mpp10"/>
    <property type="match status" value="1"/>
</dbReference>
<feature type="compositionally biased region" description="Basic and acidic residues" evidence="8">
    <location>
        <begin position="158"/>
        <end position="176"/>
    </location>
</feature>
<name>A0A2U1JC41_SMIAN</name>
<evidence type="ECO:0000256" key="1">
    <source>
        <dbReference type="ARBA" id="ARBA00004604"/>
    </source>
</evidence>
<evidence type="ECO:0000256" key="8">
    <source>
        <dbReference type="SAM" id="MobiDB-lite"/>
    </source>
</evidence>
<feature type="compositionally biased region" description="Basic and acidic residues" evidence="8">
    <location>
        <begin position="615"/>
        <end position="626"/>
    </location>
</feature>
<feature type="compositionally biased region" description="Acidic residues" evidence="8">
    <location>
        <begin position="223"/>
        <end position="253"/>
    </location>
</feature>
<feature type="compositionally biased region" description="Acidic residues" evidence="8">
    <location>
        <begin position="115"/>
        <end position="129"/>
    </location>
</feature>
<dbReference type="AlphaFoldDB" id="A0A2U1JC41"/>
<feature type="compositionally biased region" description="Acidic residues" evidence="8">
    <location>
        <begin position="299"/>
        <end position="321"/>
    </location>
</feature>
<evidence type="ECO:0000256" key="7">
    <source>
        <dbReference type="PIRNR" id="PIRNR017300"/>
    </source>
</evidence>
<proteinExistence type="inferred from homology"/>
<organism evidence="9 10">
    <name type="scientific">Smittium angustum</name>
    <dbReference type="NCBI Taxonomy" id="133377"/>
    <lineage>
        <taxon>Eukaryota</taxon>
        <taxon>Fungi</taxon>
        <taxon>Fungi incertae sedis</taxon>
        <taxon>Zoopagomycota</taxon>
        <taxon>Kickxellomycotina</taxon>
        <taxon>Harpellomycetes</taxon>
        <taxon>Harpellales</taxon>
        <taxon>Legeriomycetaceae</taxon>
        <taxon>Smittium</taxon>
    </lineage>
</organism>